<feature type="region of interest" description="Disordered" evidence="1">
    <location>
        <begin position="1"/>
        <end position="54"/>
    </location>
</feature>
<name>A0A1Y1ZYQ3_9PLEO</name>
<dbReference type="AlphaFoldDB" id="A0A1Y1ZYQ3"/>
<proteinExistence type="predicted"/>
<dbReference type="EMBL" id="MCFA01000027">
    <property type="protein sequence ID" value="ORY15187.1"/>
    <property type="molecule type" value="Genomic_DNA"/>
</dbReference>
<dbReference type="Proteomes" id="UP000193144">
    <property type="component" value="Unassembled WGS sequence"/>
</dbReference>
<feature type="compositionally biased region" description="Low complexity" evidence="1">
    <location>
        <begin position="67"/>
        <end position="93"/>
    </location>
</feature>
<keyword evidence="2" id="KW-0812">Transmembrane</keyword>
<gene>
    <name evidence="3" type="ORF">BCR34DRAFT_559251</name>
</gene>
<sequence>MTTTVNQNYDDSASDYSEHSETPSPPVPRSPRSFLPTHGDPNAGINDVPDSIDHGPAAIEMQKLNAPTNANPDASSANSNGQANAPAPANAPQVPTGQSVNPVCPTPKNRQRHPWSCTLPGTRGKRSAYVIGILVVLASITYMIAHITRKPKTETEAPLSFRRSNIFAAAETIQQDVPSSAEDLIYDGDGMCRFRCACVDGWRVEYSPLSDRSSVYNYHDETEHSDKEPLEVINDGDGMCRVQCSDLDGWRVDYSPLRETTSTYRHSELIEHSDDDFLEDIEDWIDDADRGYFDNGRGYKGDDDTGDLAGALLDKHGDWGDDVKVTASTHIRVITLLDVNVITLSNVYTIPVSGKRNVTEPVTNAEPKTTSGGFMKYWGANASPLLPNRTPVVIDDIDEEVVNRVSRMVRWVNNLTDPEDLQTPRPRDDLLGLDDDDTENPAGPILDEHEQRDDGAAVGSPMEDADDRASAVPDGQGGGNDSASWPRGCCEGVVATLVLMLTLLCFWVLQ</sequence>
<keyword evidence="4" id="KW-1185">Reference proteome</keyword>
<evidence type="ECO:0000313" key="4">
    <source>
        <dbReference type="Proteomes" id="UP000193144"/>
    </source>
</evidence>
<protein>
    <submittedName>
        <fullName evidence="3">Uncharacterized protein</fullName>
    </submittedName>
</protein>
<organism evidence="3 4">
    <name type="scientific">Clohesyomyces aquaticus</name>
    <dbReference type="NCBI Taxonomy" id="1231657"/>
    <lineage>
        <taxon>Eukaryota</taxon>
        <taxon>Fungi</taxon>
        <taxon>Dikarya</taxon>
        <taxon>Ascomycota</taxon>
        <taxon>Pezizomycotina</taxon>
        <taxon>Dothideomycetes</taxon>
        <taxon>Pleosporomycetidae</taxon>
        <taxon>Pleosporales</taxon>
        <taxon>Lindgomycetaceae</taxon>
        <taxon>Clohesyomyces</taxon>
    </lineage>
</organism>
<evidence type="ECO:0000256" key="2">
    <source>
        <dbReference type="SAM" id="Phobius"/>
    </source>
</evidence>
<keyword evidence="2" id="KW-0472">Membrane</keyword>
<comment type="caution">
    <text evidence="3">The sequence shown here is derived from an EMBL/GenBank/DDBJ whole genome shotgun (WGS) entry which is preliminary data.</text>
</comment>
<evidence type="ECO:0000256" key="1">
    <source>
        <dbReference type="SAM" id="MobiDB-lite"/>
    </source>
</evidence>
<keyword evidence="2" id="KW-1133">Transmembrane helix</keyword>
<feature type="compositionally biased region" description="Polar residues" evidence="1">
    <location>
        <begin position="1"/>
        <end position="15"/>
    </location>
</feature>
<feature type="region of interest" description="Disordered" evidence="1">
    <location>
        <begin position="67"/>
        <end position="119"/>
    </location>
</feature>
<accession>A0A1Y1ZYQ3</accession>
<reference evidence="3 4" key="1">
    <citation type="submission" date="2016-07" db="EMBL/GenBank/DDBJ databases">
        <title>Pervasive Adenine N6-methylation of Active Genes in Fungi.</title>
        <authorList>
            <consortium name="DOE Joint Genome Institute"/>
            <person name="Mondo S.J."/>
            <person name="Dannebaum R.O."/>
            <person name="Kuo R.C."/>
            <person name="Labutti K."/>
            <person name="Haridas S."/>
            <person name="Kuo A."/>
            <person name="Salamov A."/>
            <person name="Ahrendt S.R."/>
            <person name="Lipzen A."/>
            <person name="Sullivan W."/>
            <person name="Andreopoulos W.B."/>
            <person name="Clum A."/>
            <person name="Lindquist E."/>
            <person name="Daum C."/>
            <person name="Ramamoorthy G.K."/>
            <person name="Gryganskyi A."/>
            <person name="Culley D."/>
            <person name="Magnuson J.K."/>
            <person name="James T.Y."/>
            <person name="O'Malley M.A."/>
            <person name="Stajich J.E."/>
            <person name="Spatafora J.W."/>
            <person name="Visel A."/>
            <person name="Grigoriev I.V."/>
        </authorList>
    </citation>
    <scope>NUCLEOTIDE SEQUENCE [LARGE SCALE GENOMIC DNA]</scope>
    <source>
        <strain evidence="3 4">CBS 115471</strain>
    </source>
</reference>
<feature type="compositionally biased region" description="Basic and acidic residues" evidence="1">
    <location>
        <begin position="446"/>
        <end position="455"/>
    </location>
</feature>
<evidence type="ECO:0000313" key="3">
    <source>
        <dbReference type="EMBL" id="ORY15187.1"/>
    </source>
</evidence>
<feature type="transmembrane region" description="Helical" evidence="2">
    <location>
        <begin position="128"/>
        <end position="145"/>
    </location>
</feature>
<feature type="region of interest" description="Disordered" evidence="1">
    <location>
        <begin position="417"/>
        <end position="486"/>
    </location>
</feature>